<accession>A0A974KYP2</accession>
<dbReference type="AlphaFoldDB" id="A0A974KYP2"/>
<dbReference type="RefSeq" id="WP_107622426.1">
    <property type="nucleotide sequence ID" value="NZ_JAHCPX010000004.1"/>
</dbReference>
<gene>
    <name evidence="1" type="ORF">BUZ51_07130</name>
</gene>
<evidence type="ECO:0000313" key="1">
    <source>
        <dbReference type="EMBL" id="PTK30570.1"/>
    </source>
</evidence>
<dbReference type="EMBL" id="PZHX01000012">
    <property type="protein sequence ID" value="PTK30570.1"/>
    <property type="molecule type" value="Genomic_DNA"/>
</dbReference>
<dbReference type="SUPFAM" id="SSF55729">
    <property type="entry name" value="Acyl-CoA N-acyltransferases (Nat)"/>
    <property type="match status" value="1"/>
</dbReference>
<dbReference type="Gene3D" id="3.40.630.30">
    <property type="match status" value="1"/>
</dbReference>
<reference evidence="1 2" key="1">
    <citation type="journal article" date="2016" name="Front. Microbiol.">
        <title>Comprehensive Phylogenetic Analysis of Bovine Non-aureus Staphylococci Species Based on Whole-Genome Sequencing.</title>
        <authorList>
            <person name="Naushad S."/>
            <person name="Barkema H.W."/>
            <person name="Luby C."/>
            <person name="Condas L.A."/>
            <person name="Nobrega D.B."/>
            <person name="Carson D.A."/>
            <person name="De Buck J."/>
        </authorList>
    </citation>
    <scope>NUCLEOTIDE SEQUENCE [LARGE SCALE GENOMIC DNA]</scope>
    <source>
        <strain evidence="1 2">SNUC 5336</strain>
    </source>
</reference>
<proteinExistence type="predicted"/>
<dbReference type="InterPro" id="IPR016181">
    <property type="entry name" value="Acyl_CoA_acyltransferase"/>
</dbReference>
<sequence length="67" mass="7893">MEMLYTHPHFLNSRIATNLKLALEQWTIEKNAHSIESTVNANNKQMSHINRNQGYDMAHVKMRKDLK</sequence>
<comment type="caution">
    <text evidence="1">The sequence shown here is derived from an EMBL/GenBank/DDBJ whole genome shotgun (WGS) entry which is preliminary data.</text>
</comment>
<organism evidence="1 2">
    <name type="scientific">Staphylococcus hominis</name>
    <dbReference type="NCBI Taxonomy" id="1290"/>
    <lineage>
        <taxon>Bacteria</taxon>
        <taxon>Bacillati</taxon>
        <taxon>Bacillota</taxon>
        <taxon>Bacilli</taxon>
        <taxon>Bacillales</taxon>
        <taxon>Staphylococcaceae</taxon>
        <taxon>Staphylococcus</taxon>
    </lineage>
</organism>
<dbReference type="Proteomes" id="UP000241540">
    <property type="component" value="Unassembled WGS sequence"/>
</dbReference>
<name>A0A974KYP2_STAHO</name>
<protein>
    <submittedName>
        <fullName evidence="1">Uncharacterized protein</fullName>
    </submittedName>
</protein>
<evidence type="ECO:0000313" key="2">
    <source>
        <dbReference type="Proteomes" id="UP000241540"/>
    </source>
</evidence>